<evidence type="ECO:0000259" key="1">
    <source>
        <dbReference type="Pfam" id="PF00350"/>
    </source>
</evidence>
<dbReference type="CDD" id="cd09912">
    <property type="entry name" value="DLP_2"/>
    <property type="match status" value="1"/>
</dbReference>
<dbReference type="SUPFAM" id="SSF52540">
    <property type="entry name" value="P-loop containing nucleoside triphosphate hydrolases"/>
    <property type="match status" value="1"/>
</dbReference>
<dbReference type="Proteomes" id="UP000222564">
    <property type="component" value="Unassembled WGS sequence"/>
</dbReference>
<dbReference type="InterPro" id="IPR027417">
    <property type="entry name" value="P-loop_NTPase"/>
</dbReference>
<keyword evidence="3" id="KW-1185">Reference proteome</keyword>
<feature type="domain" description="Dynamin N-terminal" evidence="1">
    <location>
        <begin position="44"/>
        <end position="195"/>
    </location>
</feature>
<evidence type="ECO:0000313" key="2">
    <source>
        <dbReference type="EMBL" id="PHJ38173.1"/>
    </source>
</evidence>
<dbReference type="InterPro" id="IPR051943">
    <property type="entry name" value="TRAFAC_Dynamin-like_GTPase"/>
</dbReference>
<dbReference type="InterPro" id="IPR045063">
    <property type="entry name" value="Dynamin_N"/>
</dbReference>
<dbReference type="Pfam" id="PF00350">
    <property type="entry name" value="Dynamin_N"/>
    <property type="match status" value="1"/>
</dbReference>
<sequence>MANLTTIASRLAELETLAQGYPYRDKRMGLGLFRERLENASLNIAVMGEFSAGKSYFINAILGIKGLLPTAVLPTTSVITRCFNSEEQPTAHFPDGRNVQLSMEETQELLKEGLYRGIPVDVVDMPLLTEWLPERINIIDTPGIGSLNERHRQLTLDFLPRVDLVLYLFNQALGSKDLEFLQRTGEMNQHIIFVMTQRDLINTSETSVEALLQKNIAVLSQHTRLEMPKLFVVSAKDYLNGGCRGMEAVKDYPIIHVLSDWEDVFAASQATKLERYIGDWLDEIKLLQNLKANETTAATEELLPIRANLEQELKQAQISARELLQHMQGQVKKLEQALTQSMVLDQEKQWSELHRQLSTAKDHRSLDPLRWESKLEQMMEERLAHWRKVTEEKGDSLLGFAGEIIDQRQAEFKQTLRSNFDVNWKVELPDTSVQELVTWEETQELERFRHQLTTFQQNREKILSQLGYKEEEVKELAAELKAFHQELQG</sequence>
<dbReference type="AlphaFoldDB" id="A0A2C6MFI9"/>
<evidence type="ECO:0000313" key="3">
    <source>
        <dbReference type="Proteomes" id="UP000222564"/>
    </source>
</evidence>
<proteinExistence type="predicted"/>
<name>A0A2C6MFI9_9FIRM</name>
<dbReference type="PANTHER" id="PTHR43681:SF1">
    <property type="entry name" value="SARCALUMENIN"/>
    <property type="match status" value="1"/>
</dbReference>
<dbReference type="PANTHER" id="PTHR43681">
    <property type="entry name" value="TRANSMEMBRANE GTPASE FZO"/>
    <property type="match status" value="1"/>
</dbReference>
<dbReference type="RefSeq" id="WP_099083187.1">
    <property type="nucleotide sequence ID" value="NZ_AWQQ01000055.1"/>
</dbReference>
<accession>A0A2C6MFI9</accession>
<organism evidence="2 3">
    <name type="scientific">Desulforamulus profundi</name>
    <dbReference type="NCBI Taxonomy" id="1383067"/>
    <lineage>
        <taxon>Bacteria</taxon>
        <taxon>Bacillati</taxon>
        <taxon>Bacillota</taxon>
        <taxon>Clostridia</taxon>
        <taxon>Eubacteriales</taxon>
        <taxon>Peptococcaceae</taxon>
        <taxon>Desulforamulus</taxon>
    </lineage>
</organism>
<dbReference type="Gene3D" id="3.40.50.300">
    <property type="entry name" value="P-loop containing nucleotide triphosphate hydrolases"/>
    <property type="match status" value="1"/>
</dbReference>
<dbReference type="OrthoDB" id="9802035at2"/>
<reference evidence="2 3" key="1">
    <citation type="submission" date="2013-09" db="EMBL/GenBank/DDBJ databases">
        <title>Biodegradation of hydrocarbons in the deep terrestrial subsurface : characterization of a microbial consortium composed of two Desulfotomaculum species originating from a deep geological formation.</title>
        <authorList>
            <person name="Aullo T."/>
            <person name="Berlendis S."/>
            <person name="Lascourreges J.-F."/>
            <person name="Dessort D."/>
            <person name="Saint-Laurent S."/>
            <person name="Schraauwers B."/>
            <person name="Mas J."/>
            <person name="Magot M."/>
            <person name="Ranchou-Peyruse A."/>
        </authorList>
    </citation>
    <scope>NUCLEOTIDE SEQUENCE [LARGE SCALE GENOMIC DNA]</scope>
    <source>
        <strain evidence="2 3">Bs107</strain>
    </source>
</reference>
<protein>
    <recommendedName>
        <fullName evidence="1">Dynamin N-terminal domain-containing protein</fullName>
    </recommendedName>
</protein>
<comment type="caution">
    <text evidence="2">The sequence shown here is derived from an EMBL/GenBank/DDBJ whole genome shotgun (WGS) entry which is preliminary data.</text>
</comment>
<gene>
    <name evidence="2" type="ORF">P378_11550</name>
</gene>
<dbReference type="EMBL" id="AWQQ01000055">
    <property type="protein sequence ID" value="PHJ38173.1"/>
    <property type="molecule type" value="Genomic_DNA"/>
</dbReference>